<dbReference type="EMBL" id="CAKAEH010001381">
    <property type="protein sequence ID" value="CAG9535512.1"/>
    <property type="molecule type" value="Genomic_DNA"/>
</dbReference>
<accession>A0A8J2Q0S7</accession>
<evidence type="ECO:0000256" key="1">
    <source>
        <dbReference type="SAM" id="MobiDB-lite"/>
    </source>
</evidence>
<reference evidence="2" key="1">
    <citation type="submission" date="2021-09" db="EMBL/GenBank/DDBJ databases">
        <authorList>
            <consortium name="Pathogen Informatics"/>
        </authorList>
    </citation>
    <scope>NUCLEOTIDE SEQUENCE</scope>
</reference>
<feature type="region of interest" description="Disordered" evidence="1">
    <location>
        <begin position="47"/>
        <end position="70"/>
    </location>
</feature>
<evidence type="ECO:0000313" key="3">
    <source>
        <dbReference type="Proteomes" id="UP000746747"/>
    </source>
</evidence>
<organism evidence="2 3">
    <name type="scientific">Cercopithifilaria johnstoni</name>
    <dbReference type="NCBI Taxonomy" id="2874296"/>
    <lineage>
        <taxon>Eukaryota</taxon>
        <taxon>Metazoa</taxon>
        <taxon>Ecdysozoa</taxon>
        <taxon>Nematoda</taxon>
        <taxon>Chromadorea</taxon>
        <taxon>Rhabditida</taxon>
        <taxon>Spirurina</taxon>
        <taxon>Spiruromorpha</taxon>
        <taxon>Filarioidea</taxon>
        <taxon>Onchocercidae</taxon>
        <taxon>Cercopithifilaria</taxon>
    </lineage>
</organism>
<proteinExistence type="predicted"/>
<keyword evidence="3" id="KW-1185">Reference proteome</keyword>
<dbReference type="AlphaFoldDB" id="A0A8J2Q0S7"/>
<name>A0A8J2Q0S7_9BILA</name>
<feature type="region of interest" description="Disordered" evidence="1">
    <location>
        <begin position="6"/>
        <end position="29"/>
    </location>
</feature>
<gene>
    <name evidence="2" type="ORF">CJOHNSTONI_LOCUS5528</name>
</gene>
<feature type="compositionally biased region" description="Acidic residues" evidence="1">
    <location>
        <begin position="12"/>
        <end position="29"/>
    </location>
</feature>
<dbReference type="Proteomes" id="UP000746747">
    <property type="component" value="Unassembled WGS sequence"/>
</dbReference>
<sequence>MLLLFVSRNINDDDDDGDGDDDDDDDEDDALSLRRFTQTSFNFRLNSALPPPVPIVSPPISRRTSLSTNG</sequence>
<comment type="caution">
    <text evidence="2">The sequence shown here is derived from an EMBL/GenBank/DDBJ whole genome shotgun (WGS) entry which is preliminary data.</text>
</comment>
<evidence type="ECO:0000313" key="2">
    <source>
        <dbReference type="EMBL" id="CAG9535512.1"/>
    </source>
</evidence>
<protein>
    <submittedName>
        <fullName evidence="2">Uncharacterized protein</fullName>
    </submittedName>
</protein>